<dbReference type="AlphaFoldDB" id="A0AA49GR85"/>
<keyword evidence="2 6" id="KW-0808">Transferase</keyword>
<evidence type="ECO:0000256" key="4">
    <source>
        <dbReference type="ARBA" id="ARBA00038440"/>
    </source>
</evidence>
<feature type="domain" description="Formyl transferase N-terminal" evidence="7">
    <location>
        <begin position="3"/>
        <end position="181"/>
    </location>
</feature>
<dbReference type="SUPFAM" id="SSF53328">
    <property type="entry name" value="Formyltransferase"/>
    <property type="match status" value="1"/>
</dbReference>
<reference evidence="8" key="1">
    <citation type="journal article" date="2023" name="Comput. Struct. Biotechnol. J.">
        <title>Discovery of a novel marine Bacteroidetes with a rich repertoire of carbohydrate-active enzymes.</title>
        <authorList>
            <person name="Chen B."/>
            <person name="Liu G."/>
            <person name="Chen Q."/>
            <person name="Wang H."/>
            <person name="Liu L."/>
            <person name="Tang K."/>
        </authorList>
    </citation>
    <scope>NUCLEOTIDE SEQUENCE</scope>
    <source>
        <strain evidence="8">TK19036</strain>
    </source>
</reference>
<evidence type="ECO:0000256" key="1">
    <source>
        <dbReference type="ARBA" id="ARBA00005054"/>
    </source>
</evidence>
<dbReference type="PANTHER" id="PTHR43369:SF2">
    <property type="entry name" value="PHOSPHORIBOSYLGLYCINAMIDE FORMYLTRANSFERASE"/>
    <property type="match status" value="1"/>
</dbReference>
<feature type="site" description="Raises pKa of active site His" evidence="6">
    <location>
        <position position="144"/>
    </location>
</feature>
<comment type="caution">
    <text evidence="6">Lacks conserved residue(s) required for the propagation of feature annotation.</text>
</comment>
<dbReference type="GO" id="GO:0004644">
    <property type="term" value="F:phosphoribosylglycinamide formyltransferase activity"/>
    <property type="evidence" value="ECO:0007669"/>
    <property type="project" value="UniProtKB-UniRule"/>
</dbReference>
<dbReference type="PROSITE" id="PS00373">
    <property type="entry name" value="GART"/>
    <property type="match status" value="1"/>
</dbReference>
<dbReference type="NCBIfam" id="TIGR00639">
    <property type="entry name" value="PurN"/>
    <property type="match status" value="1"/>
</dbReference>
<comment type="function">
    <text evidence="6">Catalyzes the transfer of a formyl group from 10-formyltetrahydrofolate to 5-phospho-ribosyl-glycinamide (GAR), producing 5-phospho-ribosyl-N-formylglycinamide (FGAR) and tetrahydrofolate.</text>
</comment>
<feature type="active site" description="Proton donor" evidence="6">
    <location>
        <position position="103"/>
    </location>
</feature>
<protein>
    <recommendedName>
        <fullName evidence="6">Phosphoribosylglycinamide formyltransferase</fullName>
        <ecNumber evidence="6">2.1.2.2</ecNumber>
    </recommendedName>
    <alternativeName>
        <fullName evidence="6">5'-phosphoribosylglycinamide transformylase</fullName>
    </alternativeName>
    <alternativeName>
        <fullName evidence="6">GAR transformylase</fullName>
        <shortName evidence="6">GART</shortName>
    </alternativeName>
</protein>
<reference evidence="8" key="2">
    <citation type="journal article" date="2024" name="Antonie Van Leeuwenhoek">
        <title>Roseihalotalea indica gen. nov., sp. nov., a halophilic Bacteroidetes from mesopelagic Southwest Indian Ocean with higher carbohydrate metabolic potential.</title>
        <authorList>
            <person name="Chen B."/>
            <person name="Zhang M."/>
            <person name="Lin D."/>
            <person name="Ye J."/>
            <person name="Tang K."/>
        </authorList>
    </citation>
    <scope>NUCLEOTIDE SEQUENCE</scope>
    <source>
        <strain evidence="8">TK19036</strain>
    </source>
</reference>
<evidence type="ECO:0000256" key="5">
    <source>
        <dbReference type="ARBA" id="ARBA00047664"/>
    </source>
</evidence>
<dbReference type="Pfam" id="PF00551">
    <property type="entry name" value="Formyl_trans_N"/>
    <property type="match status" value="1"/>
</dbReference>
<name>A0AA49GR85_9BACT</name>
<organism evidence="8">
    <name type="scientific">Roseihalotalea indica</name>
    <dbReference type="NCBI Taxonomy" id="2867963"/>
    <lineage>
        <taxon>Bacteria</taxon>
        <taxon>Pseudomonadati</taxon>
        <taxon>Bacteroidota</taxon>
        <taxon>Cytophagia</taxon>
        <taxon>Cytophagales</taxon>
        <taxon>Catalimonadaceae</taxon>
        <taxon>Roseihalotalea</taxon>
    </lineage>
</organism>
<feature type="binding site" evidence="6">
    <location>
        <begin position="12"/>
        <end position="14"/>
    </location>
    <ligand>
        <name>N(1)-(5-phospho-beta-D-ribosyl)glycinamide</name>
        <dbReference type="ChEBI" id="CHEBI:143788"/>
    </ligand>
</feature>
<dbReference type="HAMAP" id="MF_01930">
    <property type="entry name" value="PurN"/>
    <property type="match status" value="1"/>
</dbReference>
<comment type="similarity">
    <text evidence="4 6">Belongs to the GART family.</text>
</comment>
<comment type="catalytic activity">
    <reaction evidence="5 6">
        <text>N(1)-(5-phospho-beta-D-ribosyl)glycinamide + (6R)-10-formyltetrahydrofolate = N(2)-formyl-N(1)-(5-phospho-beta-D-ribosyl)glycinamide + (6S)-5,6,7,8-tetrahydrofolate + H(+)</text>
        <dbReference type="Rhea" id="RHEA:15053"/>
        <dbReference type="ChEBI" id="CHEBI:15378"/>
        <dbReference type="ChEBI" id="CHEBI:57453"/>
        <dbReference type="ChEBI" id="CHEBI:143788"/>
        <dbReference type="ChEBI" id="CHEBI:147286"/>
        <dbReference type="ChEBI" id="CHEBI:195366"/>
        <dbReference type="EC" id="2.1.2.2"/>
    </reaction>
</comment>
<dbReference type="InterPro" id="IPR002376">
    <property type="entry name" value="Formyl_transf_N"/>
</dbReference>
<dbReference type="PANTHER" id="PTHR43369">
    <property type="entry name" value="PHOSPHORIBOSYLGLYCINAMIDE FORMYLTRANSFERASE"/>
    <property type="match status" value="1"/>
</dbReference>
<proteinExistence type="inferred from homology"/>
<dbReference type="CDD" id="cd08645">
    <property type="entry name" value="FMT_core_GART"/>
    <property type="match status" value="1"/>
</dbReference>
<evidence type="ECO:0000256" key="2">
    <source>
        <dbReference type="ARBA" id="ARBA00022679"/>
    </source>
</evidence>
<evidence type="ECO:0000313" key="8">
    <source>
        <dbReference type="EMBL" id="WKN39515.1"/>
    </source>
</evidence>
<evidence type="ECO:0000256" key="3">
    <source>
        <dbReference type="ARBA" id="ARBA00022755"/>
    </source>
</evidence>
<dbReference type="InterPro" id="IPR004607">
    <property type="entry name" value="GART"/>
</dbReference>
<dbReference type="InterPro" id="IPR036477">
    <property type="entry name" value="Formyl_transf_N_sf"/>
</dbReference>
<feature type="binding site" evidence="6">
    <location>
        <position position="101"/>
    </location>
    <ligand>
        <name>(6R)-10-formyltetrahydrofolate</name>
        <dbReference type="ChEBI" id="CHEBI:195366"/>
    </ligand>
</feature>
<evidence type="ECO:0000259" key="7">
    <source>
        <dbReference type="Pfam" id="PF00551"/>
    </source>
</evidence>
<sequence length="189" mass="21114">MKHIAVFASGNGTNAEKIFEQFRDHSSARVALLLTNNPTAGVIARAAKFNIPVEVFDRSVLKTDELLKIIQSYQVDWVVLAGFMLMIPQNLIDAFPQRMVNIHPALLPAYGGKGMYGMRVHQAVVEAGEGVTGITIHFVNERYDEGKVIFQASCVIQPYDTPETVAEKVHRLEHEHYPRIIEELVASND</sequence>
<dbReference type="EMBL" id="CP120682">
    <property type="protein sequence ID" value="WKN39515.1"/>
    <property type="molecule type" value="Genomic_DNA"/>
</dbReference>
<evidence type="ECO:0000256" key="6">
    <source>
        <dbReference type="HAMAP-Rule" id="MF_01930"/>
    </source>
</evidence>
<keyword evidence="3 6" id="KW-0658">Purine biosynthesis</keyword>
<comment type="pathway">
    <text evidence="1 6">Purine metabolism; IMP biosynthesis via de novo pathway; N(2)-formyl-N(1)-(5-phospho-D-ribosyl)glycinamide from N(1)-(5-phospho-D-ribosyl)glycinamide (10-formyl THF route): step 1/1.</text>
</comment>
<feature type="binding site" evidence="6">
    <location>
        <position position="58"/>
    </location>
    <ligand>
        <name>(6R)-10-formyltetrahydrofolate</name>
        <dbReference type="ChEBI" id="CHEBI:195366"/>
    </ligand>
</feature>
<dbReference type="GO" id="GO:0006189">
    <property type="term" value="P:'de novo' IMP biosynthetic process"/>
    <property type="evidence" value="ECO:0007669"/>
    <property type="project" value="UniProtKB-UniRule"/>
</dbReference>
<dbReference type="Gene3D" id="3.40.50.170">
    <property type="entry name" value="Formyl transferase, N-terminal domain"/>
    <property type="match status" value="1"/>
</dbReference>
<dbReference type="GO" id="GO:0005829">
    <property type="term" value="C:cytosol"/>
    <property type="evidence" value="ECO:0007669"/>
    <property type="project" value="TreeGrafter"/>
</dbReference>
<dbReference type="InterPro" id="IPR001555">
    <property type="entry name" value="GART_AS"/>
</dbReference>
<gene>
    <name evidence="6 8" type="primary">purN</name>
    <name evidence="8" type="ORF">K4G66_12515</name>
</gene>
<accession>A0AA49GR85</accession>
<dbReference type="EC" id="2.1.2.2" evidence="6"/>